<dbReference type="Gene3D" id="3.40.50.300">
    <property type="entry name" value="P-loop containing nucleotide triphosphate hydrolases"/>
    <property type="match status" value="1"/>
</dbReference>
<protein>
    <submittedName>
        <fullName evidence="3">Secretion ATPase, PEP-CTERM locus subfamily</fullName>
    </submittedName>
</protein>
<evidence type="ECO:0000256" key="1">
    <source>
        <dbReference type="SAM" id="Coils"/>
    </source>
</evidence>
<dbReference type="InterPro" id="IPR027417">
    <property type="entry name" value="P-loop_NTPase"/>
</dbReference>
<dbReference type="PANTHER" id="PTHR35894:SF1">
    <property type="entry name" value="PHOSPHORIBULOKINASE _ URIDINE KINASE FAMILY"/>
    <property type="match status" value="1"/>
</dbReference>
<dbReference type="SUPFAM" id="SSF52540">
    <property type="entry name" value="P-loop containing nucleoside triphosphate hydrolases"/>
    <property type="match status" value="1"/>
</dbReference>
<dbReference type="HOGENOM" id="CLU_024125_0_0_7"/>
<dbReference type="AlphaFoldDB" id="F0JCB7"/>
<dbReference type="OrthoDB" id="9779230at2"/>
<evidence type="ECO:0000313" key="4">
    <source>
        <dbReference type="Proteomes" id="UP000007845"/>
    </source>
</evidence>
<feature type="coiled-coil region" evidence="1">
    <location>
        <begin position="296"/>
        <end position="352"/>
    </location>
</feature>
<dbReference type="GO" id="GO:0016887">
    <property type="term" value="F:ATP hydrolysis activity"/>
    <property type="evidence" value="ECO:0007669"/>
    <property type="project" value="InterPro"/>
</dbReference>
<dbReference type="InterPro" id="IPR049945">
    <property type="entry name" value="AAA_22"/>
</dbReference>
<evidence type="ECO:0000313" key="3">
    <source>
        <dbReference type="EMBL" id="EGB14415.1"/>
    </source>
</evidence>
<dbReference type="CDD" id="cd00009">
    <property type="entry name" value="AAA"/>
    <property type="match status" value="1"/>
</dbReference>
<name>F0JCB7_9BACT</name>
<accession>F0JCB7</accession>
<evidence type="ECO:0000259" key="2">
    <source>
        <dbReference type="SMART" id="SM00382"/>
    </source>
</evidence>
<keyword evidence="4" id="KW-1185">Reference proteome</keyword>
<dbReference type="Pfam" id="PF13401">
    <property type="entry name" value="AAA_22"/>
    <property type="match status" value="1"/>
</dbReference>
<proteinExistence type="predicted"/>
<keyword evidence="1" id="KW-0175">Coiled coil</keyword>
<sequence length="389" mass="44587">MYEKFFNFGSKPFDLLPNPDLLYMSRTHGKALSYLRYGIEERAGFILLTGDVGAGKTTLIRLLIKDHLDKVILSKVTNTKVDSHQLLTMINDDFGLETEGRTKAALVRELNEFLIDQYALGKRCVLIIDEAQNLSAELLEEVRMLSNLETDGGKLLQIILAGQPELKETLNSHTLLQLRQRIQIGCHLSPLKPDEVRDYILYRMECAGNREAVNFSDEAFALIAEQTRGVPRLINILCDYLLIDAFAAERREVGEQDVTEILEELDFERQYWPEKKNQRPVSGMVQSRGRGVPGQAQKVLRAIRTLEDRMDYLERQENSNQPASMVGLLDRIEELEKQVALQRQQLEGLRLSVQNRAMLTRMETLARPAKEPEQPRKRSWAYRLLFGGE</sequence>
<reference evidence="3 4" key="1">
    <citation type="journal article" date="2011" name="J. Bacteriol.">
        <title>Genome sequence of the mercury-methylating strain Desulfovibrio desulfuricans ND132.</title>
        <authorList>
            <person name="Brown S.D."/>
            <person name="Gilmour C.C."/>
            <person name="Kucken A.M."/>
            <person name="Wall J.D."/>
            <person name="Elias D.A."/>
            <person name="Brandt C.C."/>
            <person name="Podar M."/>
            <person name="Chertkov O."/>
            <person name="Held B."/>
            <person name="Bruce D.C."/>
            <person name="Detter J.C."/>
            <person name="Tapia R."/>
            <person name="Han C.S."/>
            <person name="Goodwin L.A."/>
            <person name="Cheng J.F."/>
            <person name="Pitluck S."/>
            <person name="Woyke T."/>
            <person name="Mikhailova N."/>
            <person name="Ivanova N.N."/>
            <person name="Han J."/>
            <person name="Lucas S."/>
            <person name="Lapidus A.L."/>
            <person name="Land M.L."/>
            <person name="Hauser L.J."/>
            <person name="Palumbo A.V."/>
        </authorList>
    </citation>
    <scope>NUCLEOTIDE SEQUENCE [LARGE SCALE GENOMIC DNA]</scope>
    <source>
        <strain evidence="3 4">ND132</strain>
    </source>
</reference>
<dbReference type="Proteomes" id="UP000007845">
    <property type="component" value="Chromosome"/>
</dbReference>
<dbReference type="SMART" id="SM00382">
    <property type="entry name" value="AAA"/>
    <property type="match status" value="1"/>
</dbReference>
<dbReference type="InterPro" id="IPR003593">
    <property type="entry name" value="AAA+_ATPase"/>
</dbReference>
<organism evidence="3 4">
    <name type="scientific">Pseudodesulfovibrio mercurii</name>
    <dbReference type="NCBI Taxonomy" id="641491"/>
    <lineage>
        <taxon>Bacteria</taxon>
        <taxon>Pseudomonadati</taxon>
        <taxon>Thermodesulfobacteriota</taxon>
        <taxon>Desulfovibrionia</taxon>
        <taxon>Desulfovibrionales</taxon>
        <taxon>Desulfovibrionaceae</taxon>
    </lineage>
</organism>
<dbReference type="SMR" id="F0JCB7"/>
<dbReference type="RefSeq" id="WP_014321843.1">
    <property type="nucleotide sequence ID" value="NC_016803.1"/>
</dbReference>
<dbReference type="EMBL" id="CP003220">
    <property type="protein sequence ID" value="EGB14415.1"/>
    <property type="molecule type" value="Genomic_DNA"/>
</dbReference>
<dbReference type="eggNOG" id="COG3267">
    <property type="taxonomic scope" value="Bacteria"/>
</dbReference>
<feature type="domain" description="AAA+ ATPase" evidence="2">
    <location>
        <begin position="42"/>
        <end position="186"/>
    </location>
</feature>
<dbReference type="NCBIfam" id="TIGR03015">
    <property type="entry name" value="pepcterm_ATPase"/>
    <property type="match status" value="1"/>
</dbReference>
<gene>
    <name evidence="3" type="ORF">DND132_1203</name>
</gene>
<dbReference type="InterPro" id="IPR017466">
    <property type="entry name" value="XrtA-assoc_ATPase-like"/>
</dbReference>
<dbReference type="KEGG" id="ddn:DND132_1203"/>
<dbReference type="InterPro" id="IPR052026">
    <property type="entry name" value="ExeA_AAA_ATPase_DNA-bind"/>
</dbReference>
<dbReference type="PANTHER" id="PTHR35894">
    <property type="entry name" value="GENERAL SECRETION PATHWAY PROTEIN A-RELATED"/>
    <property type="match status" value="1"/>
</dbReference>
<dbReference type="STRING" id="641491.DND132_1203"/>